<dbReference type="RefSeq" id="WP_380967572.1">
    <property type="nucleotide sequence ID" value="NZ_JBHTCO010000020.1"/>
</dbReference>
<accession>A0ABW2Q025</accession>
<sequence>MHQSHGIGYAEYERSLEKRLEVEKSREKDYRKCNIIAAEQDHKLSQS</sequence>
<comment type="caution">
    <text evidence="1">The sequence shown here is derived from an EMBL/GenBank/DDBJ whole genome shotgun (WGS) entry which is preliminary data.</text>
</comment>
<evidence type="ECO:0000313" key="2">
    <source>
        <dbReference type="Proteomes" id="UP001596505"/>
    </source>
</evidence>
<gene>
    <name evidence="1" type="ORF">ACFQRG_15325</name>
</gene>
<dbReference type="InterPro" id="IPR058676">
    <property type="entry name" value="YuzK"/>
</dbReference>
<proteinExistence type="predicted"/>
<reference evidence="2" key="1">
    <citation type="journal article" date="2019" name="Int. J. Syst. Evol. Microbiol.">
        <title>The Global Catalogue of Microorganisms (GCM) 10K type strain sequencing project: providing services to taxonomists for standard genome sequencing and annotation.</title>
        <authorList>
            <consortium name="The Broad Institute Genomics Platform"/>
            <consortium name="The Broad Institute Genome Sequencing Center for Infectious Disease"/>
            <person name="Wu L."/>
            <person name="Ma J."/>
        </authorList>
    </citation>
    <scope>NUCLEOTIDE SEQUENCE [LARGE SCALE GENOMIC DNA]</scope>
    <source>
        <strain evidence="2">CGMCC 1.16305</strain>
    </source>
</reference>
<dbReference type="Pfam" id="PF26149">
    <property type="entry name" value="YuzK"/>
    <property type="match status" value="1"/>
</dbReference>
<organism evidence="1 2">
    <name type="scientific">Scopulibacillus cellulosilyticus</name>
    <dbReference type="NCBI Taxonomy" id="2665665"/>
    <lineage>
        <taxon>Bacteria</taxon>
        <taxon>Bacillati</taxon>
        <taxon>Bacillota</taxon>
        <taxon>Bacilli</taxon>
        <taxon>Bacillales</taxon>
        <taxon>Sporolactobacillaceae</taxon>
        <taxon>Scopulibacillus</taxon>
    </lineage>
</organism>
<keyword evidence="2" id="KW-1185">Reference proteome</keyword>
<dbReference type="EMBL" id="JBHTCO010000020">
    <property type="protein sequence ID" value="MFC7394327.1"/>
    <property type="molecule type" value="Genomic_DNA"/>
</dbReference>
<protein>
    <submittedName>
        <fullName evidence="1">Uncharacterized protein</fullName>
    </submittedName>
</protein>
<dbReference type="Proteomes" id="UP001596505">
    <property type="component" value="Unassembled WGS sequence"/>
</dbReference>
<evidence type="ECO:0000313" key="1">
    <source>
        <dbReference type="EMBL" id="MFC7394327.1"/>
    </source>
</evidence>
<name>A0ABW2Q025_9BACL</name>